<feature type="transmembrane region" description="Helical" evidence="7">
    <location>
        <begin position="132"/>
        <end position="154"/>
    </location>
</feature>
<evidence type="ECO:0000313" key="9">
    <source>
        <dbReference type="EMBL" id="RAI44967.1"/>
    </source>
</evidence>
<dbReference type="GO" id="GO:0016020">
    <property type="term" value="C:membrane"/>
    <property type="evidence" value="ECO:0007669"/>
    <property type="project" value="UniProtKB-SubCell"/>
</dbReference>
<name>A0A327L3J6_9BRAD</name>
<proteinExistence type="predicted"/>
<evidence type="ECO:0000256" key="6">
    <source>
        <dbReference type="ARBA" id="ARBA00023136"/>
    </source>
</evidence>
<keyword evidence="3" id="KW-0997">Cell inner membrane</keyword>
<dbReference type="OrthoDB" id="9797190at2"/>
<feature type="transmembrane region" description="Helical" evidence="7">
    <location>
        <begin position="187"/>
        <end position="209"/>
    </location>
</feature>
<keyword evidence="9" id="KW-0378">Hydrolase</keyword>
<evidence type="ECO:0000256" key="1">
    <source>
        <dbReference type="ARBA" id="ARBA00004141"/>
    </source>
</evidence>
<dbReference type="Pfam" id="PF01694">
    <property type="entry name" value="Rhomboid"/>
    <property type="match status" value="1"/>
</dbReference>
<dbReference type="EMBL" id="NPEX01000028">
    <property type="protein sequence ID" value="RAI44967.1"/>
    <property type="molecule type" value="Genomic_DNA"/>
</dbReference>
<keyword evidence="2" id="KW-1003">Cell membrane</keyword>
<dbReference type="Proteomes" id="UP000249130">
    <property type="component" value="Unassembled WGS sequence"/>
</dbReference>
<evidence type="ECO:0000256" key="7">
    <source>
        <dbReference type="SAM" id="Phobius"/>
    </source>
</evidence>
<gene>
    <name evidence="9" type="ORF">CH341_06340</name>
</gene>
<dbReference type="RefSeq" id="WP_111418195.1">
    <property type="nucleotide sequence ID" value="NZ_NPEX01000028.1"/>
</dbReference>
<dbReference type="GO" id="GO:0004252">
    <property type="term" value="F:serine-type endopeptidase activity"/>
    <property type="evidence" value="ECO:0007669"/>
    <property type="project" value="InterPro"/>
</dbReference>
<feature type="transmembrane region" description="Helical" evidence="7">
    <location>
        <begin position="215"/>
        <end position="234"/>
    </location>
</feature>
<protein>
    <submittedName>
        <fullName evidence="9">Rhomboid family intramembrane serine protease</fullName>
    </submittedName>
</protein>
<evidence type="ECO:0000313" key="10">
    <source>
        <dbReference type="Proteomes" id="UP000249130"/>
    </source>
</evidence>
<dbReference type="InterPro" id="IPR035952">
    <property type="entry name" value="Rhomboid-like_sf"/>
</dbReference>
<feature type="domain" description="Peptidase S54 rhomboid" evidence="8">
    <location>
        <begin position="69"/>
        <end position="231"/>
    </location>
</feature>
<feature type="transmembrane region" description="Helical" evidence="7">
    <location>
        <begin position="106"/>
        <end position="126"/>
    </location>
</feature>
<feature type="transmembrane region" description="Helical" evidence="7">
    <location>
        <begin position="70"/>
        <end position="94"/>
    </location>
</feature>
<dbReference type="GO" id="GO:0006508">
    <property type="term" value="P:proteolysis"/>
    <property type="evidence" value="ECO:0007669"/>
    <property type="project" value="UniProtKB-KW"/>
</dbReference>
<reference evidence="9 10" key="1">
    <citation type="submission" date="2017-07" db="EMBL/GenBank/DDBJ databases">
        <title>Draft Genome Sequences of Select Purple Nonsulfur Bacteria.</title>
        <authorList>
            <person name="Lasarre B."/>
            <person name="Mckinlay J.B."/>
        </authorList>
    </citation>
    <scope>NUCLEOTIDE SEQUENCE [LARGE SCALE GENOMIC DNA]</scope>
    <source>
        <strain evidence="9 10">DSM 5909</strain>
    </source>
</reference>
<evidence type="ECO:0000256" key="2">
    <source>
        <dbReference type="ARBA" id="ARBA00022475"/>
    </source>
</evidence>
<comment type="caution">
    <text evidence="9">The sequence shown here is derived from an EMBL/GenBank/DDBJ whole genome shotgun (WGS) entry which is preliminary data.</text>
</comment>
<evidence type="ECO:0000259" key="8">
    <source>
        <dbReference type="Pfam" id="PF01694"/>
    </source>
</evidence>
<keyword evidence="6 7" id="KW-0472">Membrane</keyword>
<dbReference type="PANTHER" id="PTHR43066:SF26">
    <property type="entry name" value="RHOMBOID PROTEASE GLPG"/>
    <property type="match status" value="1"/>
</dbReference>
<dbReference type="AlphaFoldDB" id="A0A327L3J6"/>
<evidence type="ECO:0000256" key="3">
    <source>
        <dbReference type="ARBA" id="ARBA00022519"/>
    </source>
</evidence>
<dbReference type="Gene3D" id="1.20.1540.10">
    <property type="entry name" value="Rhomboid-like"/>
    <property type="match status" value="1"/>
</dbReference>
<evidence type="ECO:0000256" key="4">
    <source>
        <dbReference type="ARBA" id="ARBA00022692"/>
    </source>
</evidence>
<dbReference type="PANTHER" id="PTHR43066">
    <property type="entry name" value="RHOMBOID-RELATED PROTEIN"/>
    <property type="match status" value="1"/>
</dbReference>
<keyword evidence="5 7" id="KW-1133">Transmembrane helix</keyword>
<accession>A0A327L3J6</accession>
<comment type="subcellular location">
    <subcellularLocation>
        <location evidence="1">Membrane</location>
        <topology evidence="1">Multi-pass membrane protein</topology>
    </subcellularLocation>
</comment>
<organism evidence="9 10">
    <name type="scientific">Rhodoplanes roseus</name>
    <dbReference type="NCBI Taxonomy" id="29409"/>
    <lineage>
        <taxon>Bacteria</taxon>
        <taxon>Pseudomonadati</taxon>
        <taxon>Pseudomonadota</taxon>
        <taxon>Alphaproteobacteria</taxon>
        <taxon>Hyphomicrobiales</taxon>
        <taxon>Nitrobacteraceae</taxon>
        <taxon>Rhodoplanes</taxon>
    </lineage>
</organism>
<keyword evidence="10" id="KW-1185">Reference proteome</keyword>
<dbReference type="SUPFAM" id="SSF144091">
    <property type="entry name" value="Rhomboid-like"/>
    <property type="match status" value="1"/>
</dbReference>
<sequence>MSRRTEPILNLPSVIAGLVVAFGLVHAFRTLVLTHVQDVDFLLLFAFIPARYGPMPGIDVVLPGGLAADLWTFVTYAFLHGDLTHLGVNVLWLLPFGSAVARRFGTARFIAFFAATAAAGAALHLATHPDELLPMIGASAAISGFMAAAIRFVFQVGGPLGVFRNTDHTAYLVPAAPLLDTLKDPRILGFLVVWFGLNILFGLGSVGTLGIDQPVAWQAHIGGFLAGLLLFPVFDPVPFPRAVD</sequence>
<evidence type="ECO:0000256" key="5">
    <source>
        <dbReference type="ARBA" id="ARBA00022989"/>
    </source>
</evidence>
<dbReference type="InterPro" id="IPR022764">
    <property type="entry name" value="Peptidase_S54_rhomboid_dom"/>
</dbReference>
<keyword evidence="4 7" id="KW-0812">Transmembrane</keyword>
<keyword evidence="9" id="KW-0645">Protease</keyword>